<evidence type="ECO:0000313" key="3">
    <source>
        <dbReference type="Proteomes" id="UP000008281"/>
    </source>
</evidence>
<keyword evidence="1" id="KW-0812">Transmembrane</keyword>
<dbReference type="OrthoDB" id="5901079at2759"/>
<dbReference type="InParanoid" id="E3MX28"/>
<dbReference type="EMBL" id="DS268489">
    <property type="protein sequence ID" value="EFP11368.1"/>
    <property type="molecule type" value="Genomic_DNA"/>
</dbReference>
<name>E3MX28_CAERE</name>
<protein>
    <submittedName>
        <fullName evidence="2">Uncharacterized protein</fullName>
    </submittedName>
</protein>
<dbReference type="RefSeq" id="XP_003099276.2">
    <property type="nucleotide sequence ID" value="XM_003099228.2"/>
</dbReference>
<keyword evidence="1" id="KW-0472">Membrane</keyword>
<organism evidence="3">
    <name type="scientific">Caenorhabditis remanei</name>
    <name type="common">Caenorhabditis vulgaris</name>
    <dbReference type="NCBI Taxonomy" id="31234"/>
    <lineage>
        <taxon>Eukaryota</taxon>
        <taxon>Metazoa</taxon>
        <taxon>Ecdysozoa</taxon>
        <taxon>Nematoda</taxon>
        <taxon>Chromadorea</taxon>
        <taxon>Rhabditida</taxon>
        <taxon>Rhabditina</taxon>
        <taxon>Rhabditomorpha</taxon>
        <taxon>Rhabditoidea</taxon>
        <taxon>Rhabditidae</taxon>
        <taxon>Peloderinae</taxon>
        <taxon>Caenorhabditis</taxon>
    </lineage>
</organism>
<reference evidence="2" key="1">
    <citation type="submission" date="2007-07" db="EMBL/GenBank/DDBJ databases">
        <title>PCAP assembly of the Caenorhabditis remanei genome.</title>
        <authorList>
            <consortium name="The Caenorhabditis remanei Sequencing Consortium"/>
            <person name="Wilson R.K."/>
        </authorList>
    </citation>
    <scope>NUCLEOTIDE SEQUENCE [LARGE SCALE GENOMIC DNA]</scope>
    <source>
        <strain evidence="2">PB4641</strain>
    </source>
</reference>
<dbReference type="GeneID" id="9804796"/>
<dbReference type="FunCoup" id="E3MX28">
    <property type="interactions" value="545"/>
</dbReference>
<sequence length="131" mass="15448">MPHLLTTVVQRLHSFITHLLILFFASIIFLYFLIFDKEKKDGNQMVTRHESNQLVKYTGTSRNFKINVVGNSIQLSTWSQQIDIQNVVKMSNPTFDLQKNRLIEEKKKPKQYSMIVSLQENLLIQRMNNFC</sequence>
<keyword evidence="3" id="KW-1185">Reference proteome</keyword>
<dbReference type="OMA" id="IQLSTWS"/>
<dbReference type="eggNOG" id="ENOG502TK81">
    <property type="taxonomic scope" value="Eukaryota"/>
</dbReference>
<gene>
    <name evidence="2" type="ORF">CRE_09697</name>
</gene>
<accession>E3MX28</accession>
<proteinExistence type="predicted"/>
<dbReference type="KEGG" id="crq:GCK72_000479"/>
<dbReference type="HOGENOM" id="CLU_2123246_0_0_1"/>
<evidence type="ECO:0000256" key="1">
    <source>
        <dbReference type="SAM" id="Phobius"/>
    </source>
</evidence>
<dbReference type="AlphaFoldDB" id="E3MX28"/>
<feature type="transmembrane region" description="Helical" evidence="1">
    <location>
        <begin position="12"/>
        <end position="35"/>
    </location>
</feature>
<dbReference type="Proteomes" id="UP000008281">
    <property type="component" value="Unassembled WGS sequence"/>
</dbReference>
<evidence type="ECO:0000313" key="2">
    <source>
        <dbReference type="EMBL" id="EFP11368.1"/>
    </source>
</evidence>
<keyword evidence="1" id="KW-1133">Transmembrane helix</keyword>
<dbReference type="CTD" id="9804796"/>